<evidence type="ECO:0000256" key="3">
    <source>
        <dbReference type="ARBA" id="ARBA00012643"/>
    </source>
</evidence>
<accession>A0A2S2QGF2</accession>
<dbReference type="PANTHER" id="PTHR11575">
    <property type="entry name" value="5'-NUCLEOTIDASE-RELATED"/>
    <property type="match status" value="1"/>
</dbReference>
<gene>
    <name evidence="5" type="primary">5NUC_4</name>
    <name evidence="5" type="ORF">g.45847</name>
</gene>
<dbReference type="AlphaFoldDB" id="A0A2S2QGF2"/>
<dbReference type="OrthoDB" id="7722975at2759"/>
<reference evidence="5" key="1">
    <citation type="submission" date="2018-04" db="EMBL/GenBank/DDBJ databases">
        <title>Transcriptome assembly of Sipha flava.</title>
        <authorList>
            <person name="Scully E.D."/>
            <person name="Geib S.M."/>
            <person name="Palmer N.A."/>
            <person name="Koch K."/>
            <person name="Bradshaw J."/>
            <person name="Heng-Moss T."/>
            <person name="Sarath G."/>
        </authorList>
    </citation>
    <scope>NUCLEOTIDE SEQUENCE</scope>
</reference>
<name>A0A2S2QGF2_9HEMI</name>
<dbReference type="GO" id="GO:0005886">
    <property type="term" value="C:plasma membrane"/>
    <property type="evidence" value="ECO:0007669"/>
    <property type="project" value="TreeGrafter"/>
</dbReference>
<dbReference type="Pfam" id="PF02872">
    <property type="entry name" value="5_nucleotid_C"/>
    <property type="match status" value="1"/>
</dbReference>
<evidence type="ECO:0000313" key="5">
    <source>
        <dbReference type="EMBL" id="MBY76839.1"/>
    </source>
</evidence>
<sequence length="127" mass="14132">MPKIRATTSNRLNKFAAEYKGLKVVIDLGWPTGKRVQSVYARCGNCVVPIYEQLDLNGNYTVIMSSYLANGGNGHKFQKVVDFQDIGSSELKVMEEEIQIKSPIRPEVDGRITLLNADKLPRTTGDT</sequence>
<dbReference type="InterPro" id="IPR006179">
    <property type="entry name" value="5_nucleotidase/apyrase"/>
</dbReference>
<feature type="domain" description="5'-Nucleotidase C-terminal" evidence="4">
    <location>
        <begin position="15"/>
        <end position="77"/>
    </location>
</feature>
<dbReference type="GO" id="GO:0008253">
    <property type="term" value="F:5'-nucleotidase activity"/>
    <property type="evidence" value="ECO:0007669"/>
    <property type="project" value="UniProtKB-EC"/>
</dbReference>
<proteinExistence type="inferred from homology"/>
<evidence type="ECO:0000259" key="4">
    <source>
        <dbReference type="Pfam" id="PF02872"/>
    </source>
</evidence>
<comment type="catalytic activity">
    <reaction evidence="1">
        <text>a ribonucleoside 5'-phosphate + H2O = a ribonucleoside + phosphate</text>
        <dbReference type="Rhea" id="RHEA:12484"/>
        <dbReference type="ChEBI" id="CHEBI:15377"/>
        <dbReference type="ChEBI" id="CHEBI:18254"/>
        <dbReference type="ChEBI" id="CHEBI:43474"/>
        <dbReference type="ChEBI" id="CHEBI:58043"/>
        <dbReference type="EC" id="3.1.3.5"/>
    </reaction>
</comment>
<evidence type="ECO:0000256" key="1">
    <source>
        <dbReference type="ARBA" id="ARBA00000815"/>
    </source>
</evidence>
<dbReference type="GO" id="GO:0006196">
    <property type="term" value="P:AMP catabolic process"/>
    <property type="evidence" value="ECO:0007669"/>
    <property type="project" value="TreeGrafter"/>
</dbReference>
<comment type="similarity">
    <text evidence="2">Belongs to the 5'-nucleotidase family.</text>
</comment>
<organism evidence="5">
    <name type="scientific">Sipha flava</name>
    <name type="common">yellow sugarcane aphid</name>
    <dbReference type="NCBI Taxonomy" id="143950"/>
    <lineage>
        <taxon>Eukaryota</taxon>
        <taxon>Metazoa</taxon>
        <taxon>Ecdysozoa</taxon>
        <taxon>Arthropoda</taxon>
        <taxon>Hexapoda</taxon>
        <taxon>Insecta</taxon>
        <taxon>Pterygota</taxon>
        <taxon>Neoptera</taxon>
        <taxon>Paraneoptera</taxon>
        <taxon>Hemiptera</taxon>
        <taxon>Sternorrhyncha</taxon>
        <taxon>Aphidomorpha</taxon>
        <taxon>Aphidoidea</taxon>
        <taxon>Aphididae</taxon>
        <taxon>Sipha</taxon>
    </lineage>
</organism>
<dbReference type="Gene3D" id="3.90.780.10">
    <property type="entry name" value="5'-Nucleotidase, C-terminal domain"/>
    <property type="match status" value="1"/>
</dbReference>
<dbReference type="SUPFAM" id="SSF55816">
    <property type="entry name" value="5'-nucleotidase (syn. UDP-sugar hydrolase), C-terminal domain"/>
    <property type="match status" value="1"/>
</dbReference>
<dbReference type="PANTHER" id="PTHR11575:SF24">
    <property type="entry name" value="5'-NUCLEOTIDASE"/>
    <property type="match status" value="1"/>
</dbReference>
<dbReference type="InterPro" id="IPR036907">
    <property type="entry name" value="5'-Nucleotdase_C_sf"/>
</dbReference>
<dbReference type="EC" id="3.1.3.5" evidence="3"/>
<protein>
    <recommendedName>
        <fullName evidence="3">5'-nucleotidase</fullName>
        <ecNumber evidence="3">3.1.3.5</ecNumber>
    </recommendedName>
</protein>
<dbReference type="EMBL" id="GGMS01007636">
    <property type="protein sequence ID" value="MBY76839.1"/>
    <property type="molecule type" value="Transcribed_RNA"/>
</dbReference>
<dbReference type="InterPro" id="IPR008334">
    <property type="entry name" value="5'-Nucleotdase_C"/>
</dbReference>
<evidence type="ECO:0000256" key="2">
    <source>
        <dbReference type="ARBA" id="ARBA00006654"/>
    </source>
</evidence>